<gene>
    <name evidence="2" type="ORF">LOC62_03G005050</name>
</gene>
<dbReference type="RefSeq" id="XP_062627561.1">
    <property type="nucleotide sequence ID" value="XM_062771577.1"/>
</dbReference>
<feature type="compositionally biased region" description="Polar residues" evidence="1">
    <location>
        <begin position="115"/>
        <end position="125"/>
    </location>
</feature>
<dbReference type="Proteomes" id="UP000827549">
    <property type="component" value="Chromosome 3"/>
</dbReference>
<feature type="compositionally biased region" description="Low complexity" evidence="1">
    <location>
        <begin position="366"/>
        <end position="376"/>
    </location>
</feature>
<accession>A0AAF0YB52</accession>
<feature type="compositionally biased region" description="Polar residues" evidence="1">
    <location>
        <begin position="238"/>
        <end position="250"/>
    </location>
</feature>
<keyword evidence="3" id="KW-1185">Reference proteome</keyword>
<dbReference type="AlphaFoldDB" id="A0AAF0YB52"/>
<feature type="compositionally biased region" description="Polar residues" evidence="1">
    <location>
        <begin position="329"/>
        <end position="338"/>
    </location>
</feature>
<evidence type="ECO:0000313" key="3">
    <source>
        <dbReference type="Proteomes" id="UP000827549"/>
    </source>
</evidence>
<feature type="region of interest" description="Disordered" evidence="1">
    <location>
        <begin position="32"/>
        <end position="60"/>
    </location>
</feature>
<feature type="compositionally biased region" description="Low complexity" evidence="1">
    <location>
        <begin position="173"/>
        <end position="182"/>
    </location>
</feature>
<reference evidence="2" key="1">
    <citation type="submission" date="2023-10" db="EMBL/GenBank/DDBJ databases">
        <authorList>
            <person name="Noh H."/>
        </authorList>
    </citation>
    <scope>NUCLEOTIDE SEQUENCE</scope>
    <source>
        <strain evidence="2">DUCC4014</strain>
    </source>
</reference>
<feature type="region of interest" description="Disordered" evidence="1">
    <location>
        <begin position="289"/>
        <end position="407"/>
    </location>
</feature>
<dbReference type="EMBL" id="CP086716">
    <property type="protein sequence ID" value="WOO81529.1"/>
    <property type="molecule type" value="Genomic_DNA"/>
</dbReference>
<feature type="region of interest" description="Disordered" evidence="1">
    <location>
        <begin position="99"/>
        <end position="126"/>
    </location>
</feature>
<evidence type="ECO:0000313" key="2">
    <source>
        <dbReference type="EMBL" id="WOO81529.1"/>
    </source>
</evidence>
<protein>
    <submittedName>
        <fullName evidence="2">Uncharacterized protein</fullName>
    </submittedName>
</protein>
<sequence>MPPVPITFAIGAAPNAKLGGGAGKVISFKINTNGTLERGPSPPTPPHAPSANQKRKAGISANALAASTSLLPNTSGGKLSTSMTPLNVAIVARCLARGTEPSSPPGAAARKRTSGNHTPATSPAPTSVALHAVHPYSRASDLANTRSTVPSPQEILRAERAEEEKARQKKENAAAARVAAALARRRKAQRNGSRSASQRVQSASVAPPTMIPATVRAITTASHGRSKSVDPKDEDVPSITTEPASSSTSPILRGGTALKRTRSSGIHGINTNLTPGAVSIASPLRSVAHAAEGDDEVKPGASPNSDNSDGPARKRTRLSSVSPRAGSTRRANTTSPMASPSALEGETSAAGAAPPTDARSTRRAAPEAAPEPTASAMRRVVSATEGAGRRTTTRRTSSVGLEPAAERVRREVQIPARMRDYDR</sequence>
<dbReference type="GeneID" id="87808281"/>
<feature type="compositionally biased region" description="Basic and acidic residues" evidence="1">
    <location>
        <begin position="161"/>
        <end position="172"/>
    </location>
</feature>
<feature type="compositionally biased region" description="Low complexity" evidence="1">
    <location>
        <begin position="193"/>
        <end position="206"/>
    </location>
</feature>
<feature type="region of interest" description="Disordered" evidence="1">
    <location>
        <begin position="161"/>
        <end position="256"/>
    </location>
</feature>
<proteinExistence type="predicted"/>
<organism evidence="2 3">
    <name type="scientific">Vanrija pseudolonga</name>
    <dbReference type="NCBI Taxonomy" id="143232"/>
    <lineage>
        <taxon>Eukaryota</taxon>
        <taxon>Fungi</taxon>
        <taxon>Dikarya</taxon>
        <taxon>Basidiomycota</taxon>
        <taxon>Agaricomycotina</taxon>
        <taxon>Tremellomycetes</taxon>
        <taxon>Trichosporonales</taxon>
        <taxon>Trichosporonaceae</taxon>
        <taxon>Vanrija</taxon>
    </lineage>
</organism>
<evidence type="ECO:0000256" key="1">
    <source>
        <dbReference type="SAM" id="MobiDB-lite"/>
    </source>
</evidence>
<name>A0AAF0YB52_9TREE</name>